<evidence type="ECO:0000256" key="6">
    <source>
        <dbReference type="ARBA" id="ARBA00022741"/>
    </source>
</evidence>
<evidence type="ECO:0000256" key="8">
    <source>
        <dbReference type="ARBA" id="ARBA00022989"/>
    </source>
</evidence>
<dbReference type="FunFam" id="3.80.10.10:FF:000234">
    <property type="entry name" value="Probable inactive receptor kinase RLK902"/>
    <property type="match status" value="1"/>
</dbReference>
<evidence type="ECO:0000256" key="3">
    <source>
        <dbReference type="ARBA" id="ARBA00022692"/>
    </source>
</evidence>
<organism evidence="13 14">
    <name type="scientific">Penstemon smallii</name>
    <dbReference type="NCBI Taxonomy" id="265156"/>
    <lineage>
        <taxon>Eukaryota</taxon>
        <taxon>Viridiplantae</taxon>
        <taxon>Streptophyta</taxon>
        <taxon>Embryophyta</taxon>
        <taxon>Tracheophyta</taxon>
        <taxon>Spermatophyta</taxon>
        <taxon>Magnoliopsida</taxon>
        <taxon>eudicotyledons</taxon>
        <taxon>Gunneridae</taxon>
        <taxon>Pentapetalae</taxon>
        <taxon>asterids</taxon>
        <taxon>lamiids</taxon>
        <taxon>Lamiales</taxon>
        <taxon>Plantaginaceae</taxon>
        <taxon>Cheloneae</taxon>
        <taxon>Penstemon</taxon>
    </lineage>
</organism>
<dbReference type="PANTHER" id="PTHR48010">
    <property type="entry name" value="OS05G0588300 PROTEIN"/>
    <property type="match status" value="1"/>
</dbReference>
<dbReference type="Pfam" id="PF08263">
    <property type="entry name" value="LRRNT_2"/>
    <property type="match status" value="1"/>
</dbReference>
<keyword evidence="8 10" id="KW-1133">Transmembrane helix</keyword>
<evidence type="ECO:0000256" key="5">
    <source>
        <dbReference type="ARBA" id="ARBA00022737"/>
    </source>
</evidence>
<evidence type="ECO:0000313" key="13">
    <source>
        <dbReference type="EMBL" id="KAL3830742.1"/>
    </source>
</evidence>
<evidence type="ECO:0000313" key="14">
    <source>
        <dbReference type="Proteomes" id="UP001634393"/>
    </source>
</evidence>
<reference evidence="13 14" key="1">
    <citation type="submission" date="2024-12" db="EMBL/GenBank/DDBJ databases">
        <title>The unique morphological basis and parallel evolutionary history of personate flowers in Penstemon.</title>
        <authorList>
            <person name="Depatie T.H."/>
            <person name="Wessinger C.A."/>
        </authorList>
    </citation>
    <scope>NUCLEOTIDE SEQUENCE [LARGE SCALE GENOMIC DNA]</scope>
    <source>
        <strain evidence="13">WTNN_2</strain>
        <tissue evidence="13">Leaf</tissue>
    </source>
</reference>
<gene>
    <name evidence="13" type="ORF">ACJIZ3_019544</name>
</gene>
<keyword evidence="14" id="KW-1185">Reference proteome</keyword>
<keyword evidence="7" id="KW-0067">ATP-binding</keyword>
<dbReference type="Proteomes" id="UP001634393">
    <property type="component" value="Unassembled WGS sequence"/>
</dbReference>
<comment type="subcellular location">
    <subcellularLocation>
        <location evidence="1">Membrane</location>
    </subcellularLocation>
</comment>
<protein>
    <recommendedName>
        <fullName evidence="12">Protein kinase domain-containing protein</fullName>
    </recommendedName>
</protein>
<keyword evidence="4 11" id="KW-0732">Signal</keyword>
<dbReference type="InterPro" id="IPR055414">
    <property type="entry name" value="LRR_R13L4/SHOC2-like"/>
</dbReference>
<dbReference type="GO" id="GO:0016020">
    <property type="term" value="C:membrane"/>
    <property type="evidence" value="ECO:0007669"/>
    <property type="project" value="UniProtKB-SubCell"/>
</dbReference>
<dbReference type="InterPro" id="IPR000719">
    <property type="entry name" value="Prot_kinase_dom"/>
</dbReference>
<proteinExistence type="predicted"/>
<dbReference type="InterPro" id="IPR032675">
    <property type="entry name" value="LRR_dom_sf"/>
</dbReference>
<dbReference type="EMBL" id="JBJXBP010000005">
    <property type="protein sequence ID" value="KAL3830742.1"/>
    <property type="molecule type" value="Genomic_DNA"/>
</dbReference>
<sequence length="601" mass="67264">MESQTFSYYLLLITILLFIPHISSDLTADRSALLRFQSSVRGRTLLWNTTNSSTPCSWQGVTCDNVTNRVIALRLPGDGLTGQLPLNSIGNLTELRALSLRRNSLSGPIPSDISSCTYLQDLHLESNNFSGQIPETLFSLRNLVRVNFGNNNFSGNLSSEFNNLTMLRILFLENNQFTGQLPELDRVSDLRQFNVSFNGLITGSIPLRLSNFSSQSFLGTNLCGGPLFSCSVTNNNGDDDDDRLSNGAIAGIAVGSFTVLVLILVCLFISWRKYKKPNIPRRNPYSSSVFNQTEHKIWIQEPIVIAEEGKRKNGYEDDGLMFFGDDVGLFSMKELLSSSAEVMGKGEVGSTYKAYLDNGVEVIVKRLKHVCVSEEEFRCRFEKMRMLVHENLENIRGYFYGRDEKLVLYEPISTGSLFALLHGNNKQPLSLEIRAKIALGAARGIEYLHSISSGTTHGNIKSSNIFLTSNYEARVSEFGLTQLVSPLSNMNGYRAPEVTDSRNVSQNSDVYSFGVLILELLTSKVPDDVLKEGIELSNWVQSIDEEKWTNEVFDSELTRDDNVVEEKMVQLLHLGISCTDHSPDKRPTMMEVVKRIEEILC</sequence>
<dbReference type="AlphaFoldDB" id="A0ABD3T1M2"/>
<feature type="chain" id="PRO_5044809606" description="Protein kinase domain-containing protein" evidence="11">
    <location>
        <begin position="25"/>
        <end position="601"/>
    </location>
</feature>
<dbReference type="SUPFAM" id="SSF52058">
    <property type="entry name" value="L domain-like"/>
    <property type="match status" value="1"/>
</dbReference>
<evidence type="ECO:0000256" key="1">
    <source>
        <dbReference type="ARBA" id="ARBA00004370"/>
    </source>
</evidence>
<dbReference type="InterPro" id="IPR011009">
    <property type="entry name" value="Kinase-like_dom_sf"/>
</dbReference>
<dbReference type="Gene3D" id="3.80.10.10">
    <property type="entry name" value="Ribonuclease Inhibitor"/>
    <property type="match status" value="2"/>
</dbReference>
<name>A0ABD3T1M2_9LAMI</name>
<dbReference type="SUPFAM" id="SSF56112">
    <property type="entry name" value="Protein kinase-like (PK-like)"/>
    <property type="match status" value="1"/>
</dbReference>
<feature type="domain" description="Protein kinase" evidence="12">
    <location>
        <begin position="337"/>
        <end position="600"/>
    </location>
</feature>
<dbReference type="GO" id="GO:0005524">
    <property type="term" value="F:ATP binding"/>
    <property type="evidence" value="ECO:0007669"/>
    <property type="project" value="UniProtKB-KW"/>
</dbReference>
<dbReference type="GO" id="GO:0004674">
    <property type="term" value="F:protein serine/threonine kinase activity"/>
    <property type="evidence" value="ECO:0007669"/>
    <property type="project" value="UniProtKB-EC"/>
</dbReference>
<dbReference type="InterPro" id="IPR013210">
    <property type="entry name" value="LRR_N_plant-typ"/>
</dbReference>
<dbReference type="InterPro" id="IPR050994">
    <property type="entry name" value="At_inactive_RLKs"/>
</dbReference>
<accession>A0ABD3T1M2</accession>
<keyword evidence="9 10" id="KW-0472">Membrane</keyword>
<keyword evidence="2" id="KW-0433">Leucine-rich repeat</keyword>
<evidence type="ECO:0000256" key="10">
    <source>
        <dbReference type="SAM" id="Phobius"/>
    </source>
</evidence>
<evidence type="ECO:0000256" key="2">
    <source>
        <dbReference type="ARBA" id="ARBA00022614"/>
    </source>
</evidence>
<comment type="caution">
    <text evidence="13">The sequence shown here is derived from an EMBL/GenBank/DDBJ whole genome shotgun (WGS) entry which is preliminary data.</text>
</comment>
<keyword evidence="5" id="KW-0677">Repeat</keyword>
<evidence type="ECO:0000256" key="9">
    <source>
        <dbReference type="ARBA" id="ARBA00023136"/>
    </source>
</evidence>
<dbReference type="PROSITE" id="PS50011">
    <property type="entry name" value="PROTEIN_KINASE_DOM"/>
    <property type="match status" value="1"/>
</dbReference>
<dbReference type="Pfam" id="PF23598">
    <property type="entry name" value="LRR_14"/>
    <property type="match status" value="1"/>
</dbReference>
<dbReference type="PANTHER" id="PTHR48010:SF32">
    <property type="entry name" value="PROTEIN KINASE DOMAIN-CONTAINING PROTEIN"/>
    <property type="match status" value="1"/>
</dbReference>
<dbReference type="InterPro" id="IPR001245">
    <property type="entry name" value="Ser-Thr/Tyr_kinase_cat_dom"/>
</dbReference>
<dbReference type="Gene3D" id="1.10.510.10">
    <property type="entry name" value="Transferase(Phosphotransferase) domain 1"/>
    <property type="match status" value="1"/>
</dbReference>
<feature type="signal peptide" evidence="11">
    <location>
        <begin position="1"/>
        <end position="24"/>
    </location>
</feature>
<evidence type="ECO:0000259" key="12">
    <source>
        <dbReference type="PROSITE" id="PS50011"/>
    </source>
</evidence>
<dbReference type="Gene3D" id="3.30.200.20">
    <property type="entry name" value="Phosphorylase Kinase, domain 1"/>
    <property type="match status" value="1"/>
</dbReference>
<evidence type="ECO:0000256" key="11">
    <source>
        <dbReference type="SAM" id="SignalP"/>
    </source>
</evidence>
<keyword evidence="3 10" id="KW-0812">Transmembrane</keyword>
<evidence type="ECO:0000256" key="4">
    <source>
        <dbReference type="ARBA" id="ARBA00022729"/>
    </source>
</evidence>
<feature type="transmembrane region" description="Helical" evidence="10">
    <location>
        <begin position="248"/>
        <end position="271"/>
    </location>
</feature>
<dbReference type="Pfam" id="PF07714">
    <property type="entry name" value="PK_Tyr_Ser-Thr"/>
    <property type="match status" value="1"/>
</dbReference>
<evidence type="ECO:0000256" key="7">
    <source>
        <dbReference type="ARBA" id="ARBA00022840"/>
    </source>
</evidence>
<keyword evidence="6" id="KW-0547">Nucleotide-binding</keyword>